<feature type="region of interest" description="Disordered" evidence="2">
    <location>
        <begin position="719"/>
        <end position="745"/>
    </location>
</feature>
<dbReference type="Gene3D" id="1.10.287.1490">
    <property type="match status" value="1"/>
</dbReference>
<accession>D6RPS4</accession>
<name>D6RPS4_COPC7</name>
<dbReference type="HOGENOM" id="CLU_339184_0_0_1"/>
<dbReference type="InParanoid" id="D6RPS4"/>
<proteinExistence type="predicted"/>
<comment type="caution">
    <text evidence="3">The sequence shown here is derived from an EMBL/GenBank/DDBJ whole genome shotgun (WGS) entry which is preliminary data.</text>
</comment>
<organism evidence="3 4">
    <name type="scientific">Coprinopsis cinerea (strain Okayama-7 / 130 / ATCC MYA-4618 / FGSC 9003)</name>
    <name type="common">Inky cap fungus</name>
    <name type="synonym">Hormographiella aspergillata</name>
    <dbReference type="NCBI Taxonomy" id="240176"/>
    <lineage>
        <taxon>Eukaryota</taxon>
        <taxon>Fungi</taxon>
        <taxon>Dikarya</taxon>
        <taxon>Basidiomycota</taxon>
        <taxon>Agaricomycotina</taxon>
        <taxon>Agaricomycetes</taxon>
        <taxon>Agaricomycetidae</taxon>
        <taxon>Agaricales</taxon>
        <taxon>Agaricineae</taxon>
        <taxon>Psathyrellaceae</taxon>
        <taxon>Coprinopsis</taxon>
    </lineage>
</organism>
<dbReference type="AlphaFoldDB" id="D6RPS4"/>
<dbReference type="KEGG" id="cci:CC1G_15157"/>
<evidence type="ECO:0000313" key="3">
    <source>
        <dbReference type="EMBL" id="EFI27024.1"/>
    </source>
</evidence>
<feature type="compositionally biased region" description="Basic and acidic residues" evidence="2">
    <location>
        <begin position="127"/>
        <end position="137"/>
    </location>
</feature>
<dbReference type="EMBL" id="AACS02000009">
    <property type="protein sequence ID" value="EFI27024.1"/>
    <property type="molecule type" value="Genomic_DNA"/>
</dbReference>
<dbReference type="SUPFAM" id="SSF57997">
    <property type="entry name" value="Tropomyosin"/>
    <property type="match status" value="1"/>
</dbReference>
<keyword evidence="1" id="KW-0175">Coiled coil</keyword>
<dbReference type="eggNOG" id="ENOG502SD1Y">
    <property type="taxonomic scope" value="Eukaryota"/>
</dbReference>
<feature type="coiled-coil region" evidence="1">
    <location>
        <begin position="391"/>
        <end position="467"/>
    </location>
</feature>
<feature type="compositionally biased region" description="Acidic residues" evidence="2">
    <location>
        <begin position="216"/>
        <end position="234"/>
    </location>
</feature>
<dbReference type="GeneID" id="9378379"/>
<sequence length="745" mass="82752">MTSEAERFLALSKASQRLIWEIYQSRNRSPREALLILLDHSKIVKDYRKSLGLGPKTLDLPIRMLFSEIAKNHSTYLDKDVKTKPEIVLDTGFLMRLPPLPPDFAPPDDVPHNDDVSMNSEFEDEGDQKRSMKRDNTHMSPQAKHSKKKKTHADDTATRPSTPAEDVEDEPPARATRSRSSKTGGSKGTSAQGTAESKGRVGAKDKGKGKEKEKEVEQEEEEQEDGQEEEEEDGVPVQQEPPAPGSGFEVTDEPCALCVFTQQKYCWRPGVYDNDEGDNEDGDDNQDGADEGDNKSDSDRDDGDEGSPCAVRTRGIECGRSVVQARGIVIWGHNDRGTWGGMPAGTAIDTSGFAKGNDLELTATAVHDLQADVYDIRGQLQAKIDTDGQAFGNIDSRLEQLEGDMERVQEDLTTFTTDIDDLRGELQDLRTAVPSNPKEMERISRAIENVERRVGEQQEKFSTYQQKAKEKLRTAVQSAVSSEVKKMGGGLEERLHEKWEGRTTSLEENLGVLEDRLSELEGQQASEMEQRLEGQISKKVNHLFKAAEGRLEEFVKSTIGKESKRLEDSQVDPTEVAKSITNYVEQHWPSLLTPILSDTLEIQLKDRIGDVDANIVRVGDSLAARLRSLVQEEIARVSHDLVREAVLTTMRNLTVAPSLPQHQHPPYPSFIDPDLFEQAFEPILLSSPQRNHGTSISSVQFRDPSGSFRAGLQDSVLTAVPDGVSSVRARPTTRDRGGSDETEEQ</sequence>
<feature type="compositionally biased region" description="Low complexity" evidence="2">
    <location>
        <begin position="181"/>
        <end position="191"/>
    </location>
</feature>
<feature type="region of interest" description="Disordered" evidence="2">
    <location>
        <begin position="272"/>
        <end position="312"/>
    </location>
</feature>
<dbReference type="Proteomes" id="UP000001861">
    <property type="component" value="Unassembled WGS sequence"/>
</dbReference>
<gene>
    <name evidence="3" type="ORF">CC1G_15157</name>
</gene>
<feature type="compositionally biased region" description="Acidic residues" evidence="2">
    <location>
        <begin position="273"/>
        <end position="291"/>
    </location>
</feature>
<evidence type="ECO:0000256" key="1">
    <source>
        <dbReference type="SAM" id="Coils"/>
    </source>
</evidence>
<dbReference type="VEuPathDB" id="FungiDB:CC1G_15157"/>
<evidence type="ECO:0000313" key="4">
    <source>
        <dbReference type="Proteomes" id="UP000001861"/>
    </source>
</evidence>
<feature type="region of interest" description="Disordered" evidence="2">
    <location>
        <begin position="99"/>
        <end position="250"/>
    </location>
</feature>
<dbReference type="RefSeq" id="XP_002910518.1">
    <property type="nucleotide sequence ID" value="XM_002910472.1"/>
</dbReference>
<protein>
    <submittedName>
        <fullName evidence="3">Uncharacterized protein</fullName>
    </submittedName>
</protein>
<evidence type="ECO:0000256" key="2">
    <source>
        <dbReference type="SAM" id="MobiDB-lite"/>
    </source>
</evidence>
<reference evidence="3 4" key="1">
    <citation type="journal article" date="2010" name="Proc. Natl. Acad. Sci. U.S.A.">
        <title>Insights into evolution of multicellular fungi from the assembled chromosomes of the mushroom Coprinopsis cinerea (Coprinus cinereus).</title>
        <authorList>
            <person name="Stajich J.E."/>
            <person name="Wilke S.K."/>
            <person name="Ahren D."/>
            <person name="Au C.H."/>
            <person name="Birren B.W."/>
            <person name="Borodovsky M."/>
            <person name="Burns C."/>
            <person name="Canback B."/>
            <person name="Casselton L.A."/>
            <person name="Cheng C.K."/>
            <person name="Deng J."/>
            <person name="Dietrich F.S."/>
            <person name="Fargo D.C."/>
            <person name="Farman M.L."/>
            <person name="Gathman A.C."/>
            <person name="Goldberg J."/>
            <person name="Guigo R."/>
            <person name="Hoegger P.J."/>
            <person name="Hooker J.B."/>
            <person name="Huggins A."/>
            <person name="James T.Y."/>
            <person name="Kamada T."/>
            <person name="Kilaru S."/>
            <person name="Kodira C."/>
            <person name="Kues U."/>
            <person name="Kupfer D."/>
            <person name="Kwan H.S."/>
            <person name="Lomsadze A."/>
            <person name="Li W."/>
            <person name="Lilly W.W."/>
            <person name="Ma L.J."/>
            <person name="Mackey A.J."/>
            <person name="Manning G."/>
            <person name="Martin F."/>
            <person name="Muraguchi H."/>
            <person name="Natvig D.O."/>
            <person name="Palmerini H."/>
            <person name="Ramesh M.A."/>
            <person name="Rehmeyer C.J."/>
            <person name="Roe B.A."/>
            <person name="Shenoy N."/>
            <person name="Stanke M."/>
            <person name="Ter-Hovhannisyan V."/>
            <person name="Tunlid A."/>
            <person name="Velagapudi R."/>
            <person name="Vision T.J."/>
            <person name="Zeng Q."/>
            <person name="Zolan M.E."/>
            <person name="Pukkila P.J."/>
        </authorList>
    </citation>
    <scope>NUCLEOTIDE SEQUENCE [LARGE SCALE GENOMIC DNA]</scope>
    <source>
        <strain evidence="4">Okayama-7 / 130 / ATCC MYA-4618 / FGSC 9003</strain>
    </source>
</reference>
<keyword evidence="4" id="KW-1185">Reference proteome</keyword>
<feature type="compositionally biased region" description="Basic and acidic residues" evidence="2">
    <location>
        <begin position="197"/>
        <end position="215"/>
    </location>
</feature>